<feature type="transmembrane region" description="Helical" evidence="2">
    <location>
        <begin position="163"/>
        <end position="184"/>
    </location>
</feature>
<dbReference type="Proteomes" id="UP000612362">
    <property type="component" value="Unassembled WGS sequence"/>
</dbReference>
<evidence type="ECO:0000313" key="4">
    <source>
        <dbReference type="Proteomes" id="UP000612362"/>
    </source>
</evidence>
<evidence type="ECO:0000256" key="2">
    <source>
        <dbReference type="SAM" id="Phobius"/>
    </source>
</evidence>
<comment type="caution">
    <text evidence="3">The sequence shown here is derived from an EMBL/GenBank/DDBJ whole genome shotgun (WGS) entry which is preliminary data.</text>
</comment>
<accession>A0A8J3MQG6</accession>
<feature type="transmembrane region" description="Helical" evidence="2">
    <location>
        <begin position="12"/>
        <end position="32"/>
    </location>
</feature>
<feature type="compositionally biased region" description="Polar residues" evidence="1">
    <location>
        <begin position="220"/>
        <end position="249"/>
    </location>
</feature>
<feature type="compositionally biased region" description="Low complexity" evidence="1">
    <location>
        <begin position="258"/>
        <end position="270"/>
    </location>
</feature>
<dbReference type="AlphaFoldDB" id="A0A8J3MQG6"/>
<feature type="transmembrane region" description="Helical" evidence="2">
    <location>
        <begin position="62"/>
        <end position="82"/>
    </location>
</feature>
<protein>
    <submittedName>
        <fullName evidence="3">Uncharacterized protein</fullName>
    </submittedName>
</protein>
<keyword evidence="2" id="KW-1133">Transmembrane helix</keyword>
<gene>
    <name evidence="3" type="ORF">KSX_30550</name>
</gene>
<organism evidence="3 4">
    <name type="scientific">Ktedonospora formicarum</name>
    <dbReference type="NCBI Taxonomy" id="2778364"/>
    <lineage>
        <taxon>Bacteria</taxon>
        <taxon>Bacillati</taxon>
        <taxon>Chloroflexota</taxon>
        <taxon>Ktedonobacteria</taxon>
        <taxon>Ktedonobacterales</taxon>
        <taxon>Ktedonobacteraceae</taxon>
        <taxon>Ktedonospora</taxon>
    </lineage>
</organism>
<feature type="region of interest" description="Disordered" evidence="1">
    <location>
        <begin position="201"/>
        <end position="278"/>
    </location>
</feature>
<keyword evidence="4" id="KW-1185">Reference proteome</keyword>
<evidence type="ECO:0000313" key="3">
    <source>
        <dbReference type="EMBL" id="GHO44892.1"/>
    </source>
</evidence>
<dbReference type="EMBL" id="BNJF01000001">
    <property type="protein sequence ID" value="GHO44892.1"/>
    <property type="molecule type" value="Genomic_DNA"/>
</dbReference>
<name>A0A8J3MQG6_9CHLR</name>
<proteinExistence type="predicted"/>
<keyword evidence="2" id="KW-0472">Membrane</keyword>
<sequence>MDALKERKNRYFILSAGGALVAFLSFLLFAFANLDLKAAEDGVVFNMSLPINATLLSAQSGAIWLSELLALAAIIVCGLIIYRTHPFGRQIPEDTQIKWALYGLIGAGVLALLIQYLCVSGLASGLKSNPVIWNTIFPNTSNANSFLEMANDPKMNVSASYAIGSWLFLLGMLIVIGGAVLEIVQRSPKAIQTQVPYGQGYPANPYDQGQPAYPPQYPQGSSGQYPSQVPPTQEAPTGYGNNYPQYPTMPQQPFPTAPQQSGQQYPSYPEQQPPAGYP</sequence>
<dbReference type="RefSeq" id="WP_220194257.1">
    <property type="nucleotide sequence ID" value="NZ_BNJF01000001.1"/>
</dbReference>
<reference evidence="3" key="1">
    <citation type="submission" date="2020-10" db="EMBL/GenBank/DDBJ databases">
        <title>Taxonomic study of unclassified bacteria belonging to the class Ktedonobacteria.</title>
        <authorList>
            <person name="Yabe S."/>
            <person name="Wang C.M."/>
            <person name="Zheng Y."/>
            <person name="Sakai Y."/>
            <person name="Cavaletti L."/>
            <person name="Monciardini P."/>
            <person name="Donadio S."/>
        </authorList>
    </citation>
    <scope>NUCLEOTIDE SEQUENCE</scope>
    <source>
        <strain evidence="3">SOSP1-1</strain>
    </source>
</reference>
<keyword evidence="2" id="KW-0812">Transmembrane</keyword>
<evidence type="ECO:0000256" key="1">
    <source>
        <dbReference type="SAM" id="MobiDB-lite"/>
    </source>
</evidence>
<feature type="transmembrane region" description="Helical" evidence="2">
    <location>
        <begin position="102"/>
        <end position="123"/>
    </location>
</feature>